<name>A0ABV1KDX3_9PSEU</name>
<dbReference type="EMBL" id="JBEDNQ010000006">
    <property type="protein sequence ID" value="MEQ3552109.1"/>
    <property type="molecule type" value="Genomic_DNA"/>
</dbReference>
<dbReference type="InterPro" id="IPR011006">
    <property type="entry name" value="CheY-like_superfamily"/>
</dbReference>
<evidence type="ECO:0000256" key="4">
    <source>
        <dbReference type="ARBA" id="ARBA00023163"/>
    </source>
</evidence>
<dbReference type="Pfam" id="PF03861">
    <property type="entry name" value="ANTAR"/>
    <property type="match status" value="1"/>
</dbReference>
<dbReference type="Gene3D" id="3.30.450.40">
    <property type="match status" value="1"/>
</dbReference>
<evidence type="ECO:0000256" key="1">
    <source>
        <dbReference type="ARBA" id="ARBA00022679"/>
    </source>
</evidence>
<dbReference type="InterPro" id="IPR029016">
    <property type="entry name" value="GAF-like_dom_sf"/>
</dbReference>
<dbReference type="Pfam" id="PF13185">
    <property type="entry name" value="GAF_2"/>
    <property type="match status" value="1"/>
</dbReference>
<keyword evidence="1" id="KW-0808">Transferase</keyword>
<dbReference type="PROSITE" id="PS50921">
    <property type="entry name" value="ANTAR"/>
    <property type="match status" value="1"/>
</dbReference>
<organism evidence="6 7">
    <name type="scientific">Pseudonocardia nematodicida</name>
    <dbReference type="NCBI Taxonomy" id="1206997"/>
    <lineage>
        <taxon>Bacteria</taxon>
        <taxon>Bacillati</taxon>
        <taxon>Actinomycetota</taxon>
        <taxon>Actinomycetes</taxon>
        <taxon>Pseudonocardiales</taxon>
        <taxon>Pseudonocardiaceae</taxon>
        <taxon>Pseudonocardia</taxon>
    </lineage>
</organism>
<dbReference type="SUPFAM" id="SSF52172">
    <property type="entry name" value="CheY-like"/>
    <property type="match status" value="1"/>
</dbReference>
<keyword evidence="2" id="KW-0418">Kinase</keyword>
<sequence length="236" mass="24055">MDEPSRLDLAAATLALATTGARDPSRVLGGLVDSLHRLFGVAAGAALISGGTVHSVSSAGPDGPRAAVSVGFGQGPGGDCARSGRRVVCEDLTRERTRWLAFAAKAAAAGITHAWALPIHGTADVTLGALLLLGNHDDPPDLRAAGLLAAATASAMDRAAEWESVDQERRQLHTALQSRIPIEQAKGALADRAGIDVDAAFGLLRGHARRHGLSLTEVALAVVGGEIDPAALVAGR</sequence>
<reference evidence="6 7" key="1">
    <citation type="submission" date="2024-03" db="EMBL/GenBank/DDBJ databases">
        <title>Draft genome sequence of Pseudonocardia nematodicida JCM 31783.</title>
        <authorList>
            <person name="Butdee W."/>
            <person name="Duangmal K."/>
        </authorList>
    </citation>
    <scope>NUCLEOTIDE SEQUENCE [LARGE SCALE GENOMIC DNA]</scope>
    <source>
        <strain evidence="6 7">JCM 31783</strain>
    </source>
</reference>
<evidence type="ECO:0000256" key="3">
    <source>
        <dbReference type="ARBA" id="ARBA00023015"/>
    </source>
</evidence>
<proteinExistence type="predicted"/>
<evidence type="ECO:0000313" key="7">
    <source>
        <dbReference type="Proteomes" id="UP001494902"/>
    </source>
</evidence>
<keyword evidence="4" id="KW-0804">Transcription</keyword>
<dbReference type="Gene3D" id="1.10.10.10">
    <property type="entry name" value="Winged helix-like DNA-binding domain superfamily/Winged helix DNA-binding domain"/>
    <property type="match status" value="1"/>
</dbReference>
<evidence type="ECO:0000256" key="2">
    <source>
        <dbReference type="ARBA" id="ARBA00022777"/>
    </source>
</evidence>
<protein>
    <submittedName>
        <fullName evidence="6">GAF and ANTAR domain-containing protein</fullName>
    </submittedName>
</protein>
<comment type="caution">
    <text evidence="6">The sequence shown here is derived from an EMBL/GenBank/DDBJ whole genome shotgun (WGS) entry which is preliminary data.</text>
</comment>
<dbReference type="RefSeq" id="WP_349299176.1">
    <property type="nucleotide sequence ID" value="NZ_JBEDNQ010000006.1"/>
</dbReference>
<dbReference type="Proteomes" id="UP001494902">
    <property type="component" value="Unassembled WGS sequence"/>
</dbReference>
<keyword evidence="3" id="KW-0805">Transcription regulation</keyword>
<dbReference type="InterPro" id="IPR005561">
    <property type="entry name" value="ANTAR"/>
</dbReference>
<evidence type="ECO:0000313" key="6">
    <source>
        <dbReference type="EMBL" id="MEQ3552109.1"/>
    </source>
</evidence>
<keyword evidence="7" id="KW-1185">Reference proteome</keyword>
<feature type="domain" description="ANTAR" evidence="5">
    <location>
        <begin position="162"/>
        <end position="223"/>
    </location>
</feature>
<dbReference type="SUPFAM" id="SSF55781">
    <property type="entry name" value="GAF domain-like"/>
    <property type="match status" value="1"/>
</dbReference>
<dbReference type="InterPro" id="IPR003018">
    <property type="entry name" value="GAF"/>
</dbReference>
<dbReference type="InterPro" id="IPR036388">
    <property type="entry name" value="WH-like_DNA-bd_sf"/>
</dbReference>
<evidence type="ECO:0000259" key="5">
    <source>
        <dbReference type="PROSITE" id="PS50921"/>
    </source>
</evidence>
<gene>
    <name evidence="6" type="ORF">WIS52_16670</name>
</gene>
<accession>A0ABV1KDX3</accession>
<dbReference type="SMART" id="SM01012">
    <property type="entry name" value="ANTAR"/>
    <property type="match status" value="1"/>
</dbReference>